<dbReference type="InterPro" id="IPR046118">
    <property type="entry name" value="DUF6115"/>
</dbReference>
<keyword evidence="2" id="KW-1185">Reference proteome</keyword>
<organism evidence="1 2">
    <name type="scientific">Effusibacillus consociatus</name>
    <dbReference type="NCBI Taxonomy" id="1117041"/>
    <lineage>
        <taxon>Bacteria</taxon>
        <taxon>Bacillati</taxon>
        <taxon>Bacillota</taxon>
        <taxon>Bacilli</taxon>
        <taxon>Bacillales</taxon>
        <taxon>Alicyclobacillaceae</taxon>
        <taxon>Effusibacillus</taxon>
    </lineage>
</organism>
<evidence type="ECO:0000313" key="2">
    <source>
        <dbReference type="Proteomes" id="UP001596002"/>
    </source>
</evidence>
<evidence type="ECO:0000313" key="1">
    <source>
        <dbReference type="EMBL" id="MFC4768814.1"/>
    </source>
</evidence>
<dbReference type="Pfam" id="PF19610">
    <property type="entry name" value="DUF6115"/>
    <property type="match status" value="1"/>
</dbReference>
<dbReference type="Proteomes" id="UP001596002">
    <property type="component" value="Unassembled WGS sequence"/>
</dbReference>
<name>A0ABV9Q3F3_9BACL</name>
<proteinExistence type="predicted"/>
<protein>
    <submittedName>
        <fullName evidence="1">DUF6115 domain-containing protein</fullName>
    </submittedName>
</protein>
<reference evidence="2" key="1">
    <citation type="journal article" date="2019" name="Int. J. Syst. Evol. Microbiol.">
        <title>The Global Catalogue of Microorganisms (GCM) 10K type strain sequencing project: providing services to taxonomists for standard genome sequencing and annotation.</title>
        <authorList>
            <consortium name="The Broad Institute Genomics Platform"/>
            <consortium name="The Broad Institute Genome Sequencing Center for Infectious Disease"/>
            <person name="Wu L."/>
            <person name="Ma J."/>
        </authorList>
    </citation>
    <scope>NUCLEOTIDE SEQUENCE [LARGE SCALE GENOMIC DNA]</scope>
    <source>
        <strain evidence="2">WYCCWR 12678</strain>
    </source>
</reference>
<dbReference type="RefSeq" id="WP_380027030.1">
    <property type="nucleotide sequence ID" value="NZ_JBHSHC010000112.1"/>
</dbReference>
<sequence>MFLFVSLLGIAVVLYGILKGKQETSDNSQDKELEASLHAFMDEFEKENQYLIDTIQQLQAELRQETAANRERIGQLETKIERLGQASGAQKTVEQPEATPAIVFNEHYSRVVMMSKEGRTPEQISKDTGIGMGEIQMILSLVKQGNAV</sequence>
<comment type="caution">
    <text evidence="1">The sequence shown here is derived from an EMBL/GenBank/DDBJ whole genome shotgun (WGS) entry which is preliminary data.</text>
</comment>
<accession>A0ABV9Q3F3</accession>
<gene>
    <name evidence="1" type="ORF">ACFO8Q_15820</name>
</gene>
<dbReference type="EMBL" id="JBHSHC010000112">
    <property type="protein sequence ID" value="MFC4768814.1"/>
    <property type="molecule type" value="Genomic_DNA"/>
</dbReference>